<evidence type="ECO:0000313" key="4">
    <source>
        <dbReference type="Proteomes" id="UP000799757"/>
    </source>
</evidence>
<dbReference type="OrthoDB" id="5376804at2759"/>
<evidence type="ECO:0000256" key="1">
    <source>
        <dbReference type="SAM" id="MobiDB-lite"/>
    </source>
</evidence>
<dbReference type="Proteomes" id="UP000799757">
    <property type="component" value="Unassembled WGS sequence"/>
</dbReference>
<organism evidence="3 4">
    <name type="scientific">Melanomma pulvis-pyrius CBS 109.77</name>
    <dbReference type="NCBI Taxonomy" id="1314802"/>
    <lineage>
        <taxon>Eukaryota</taxon>
        <taxon>Fungi</taxon>
        <taxon>Dikarya</taxon>
        <taxon>Ascomycota</taxon>
        <taxon>Pezizomycotina</taxon>
        <taxon>Dothideomycetes</taxon>
        <taxon>Pleosporomycetidae</taxon>
        <taxon>Pleosporales</taxon>
        <taxon>Melanommataceae</taxon>
        <taxon>Melanomma</taxon>
    </lineage>
</organism>
<dbReference type="InterPro" id="IPR021514">
    <property type="entry name" value="DUF3176"/>
</dbReference>
<feature type="transmembrane region" description="Helical" evidence="2">
    <location>
        <begin position="86"/>
        <end position="110"/>
    </location>
</feature>
<protein>
    <submittedName>
        <fullName evidence="3">Uncharacterized protein</fullName>
    </submittedName>
</protein>
<evidence type="ECO:0000256" key="2">
    <source>
        <dbReference type="SAM" id="Phobius"/>
    </source>
</evidence>
<feature type="compositionally biased region" description="Low complexity" evidence="1">
    <location>
        <begin position="28"/>
        <end position="45"/>
    </location>
</feature>
<evidence type="ECO:0000313" key="3">
    <source>
        <dbReference type="EMBL" id="KAF2792011.1"/>
    </source>
</evidence>
<name>A0A6A6X6Y2_9PLEO</name>
<keyword evidence="2" id="KW-0812">Transmembrane</keyword>
<dbReference type="EMBL" id="MU001990">
    <property type="protein sequence ID" value="KAF2792011.1"/>
    <property type="molecule type" value="Genomic_DNA"/>
</dbReference>
<feature type="transmembrane region" description="Helical" evidence="2">
    <location>
        <begin position="563"/>
        <end position="585"/>
    </location>
</feature>
<reference evidence="3" key="1">
    <citation type="journal article" date="2020" name="Stud. Mycol.">
        <title>101 Dothideomycetes genomes: a test case for predicting lifestyles and emergence of pathogens.</title>
        <authorList>
            <person name="Haridas S."/>
            <person name="Albert R."/>
            <person name="Binder M."/>
            <person name="Bloem J."/>
            <person name="Labutti K."/>
            <person name="Salamov A."/>
            <person name="Andreopoulos B."/>
            <person name="Baker S."/>
            <person name="Barry K."/>
            <person name="Bills G."/>
            <person name="Bluhm B."/>
            <person name="Cannon C."/>
            <person name="Castanera R."/>
            <person name="Culley D."/>
            <person name="Daum C."/>
            <person name="Ezra D."/>
            <person name="Gonzalez J."/>
            <person name="Henrissat B."/>
            <person name="Kuo A."/>
            <person name="Liang C."/>
            <person name="Lipzen A."/>
            <person name="Lutzoni F."/>
            <person name="Magnuson J."/>
            <person name="Mondo S."/>
            <person name="Nolan M."/>
            <person name="Ohm R."/>
            <person name="Pangilinan J."/>
            <person name="Park H.-J."/>
            <person name="Ramirez L."/>
            <person name="Alfaro M."/>
            <person name="Sun H."/>
            <person name="Tritt A."/>
            <person name="Yoshinaga Y."/>
            <person name="Zwiers L.-H."/>
            <person name="Turgeon B."/>
            <person name="Goodwin S."/>
            <person name="Spatafora J."/>
            <person name="Crous P."/>
            <person name="Grigoriev I."/>
        </authorList>
    </citation>
    <scope>NUCLEOTIDE SEQUENCE</scope>
    <source>
        <strain evidence="3">CBS 109.77</strain>
    </source>
</reference>
<proteinExistence type="predicted"/>
<sequence length="659" mass="74640">MGNARKPTKSPRRYPWTPAVKPPTPSIPTMRSMPTMRTMSTPATPVAGQRKKGFTFATITPSSTYQSNLQPVPPQRRFAFIRRFGWWWEVGAIALSLTSMALILAILFTMNGRPLASWHLPIQINSLVAVFSTFAKSAFLLALSEGVSQLKWNYFEKQGGTLDHLQTFDQASRGPWGALVFPFKIWRGRTGLLAVMGAVLTLFALGFEPFTQQIIDFPSRSVVMLNETAYTPSATDFTLPIVPDTYRRNIPQHALQKAWYSSLPEEEKSRFVCANGDCRIPEHWSLALCKECDEEIVLDDVALGCNYTYRPYNNAFRLNGNLQEFKEQVKAYNGANYSESYVTCFTQRLLENVSFITYPEESVPFVTRFPRWASQIPFIYNNSQSAYTDSNGVLANKSTTDTIILVNDGSCPTIMPLYEDLEDWEGMKTITRNCRVSFCAKRTRTVDISRGVFKADESTVPLDISGSKCNSTDCLQDGVRPLGLDGPIFKVDSNARVIFAGLLDTTLVKGEMSNNFSANSTTMEMLDQMTMVADIFLRSEQNLNATKTYGEAFGQETYVRVRWAWAVFPLVIVVGSVVFLLLTILASLGGEQLYKTSVLAGYFHRLEGWNQAELDRIENGLWRRTERRDRFDQLARKAQEMKVRLWRNTKGELEFIRQR</sequence>
<dbReference type="AlphaFoldDB" id="A0A6A6X6Y2"/>
<keyword evidence="4" id="KW-1185">Reference proteome</keyword>
<feature type="region of interest" description="Disordered" evidence="1">
    <location>
        <begin position="1"/>
        <end position="47"/>
    </location>
</feature>
<feature type="compositionally biased region" description="Basic residues" evidence="1">
    <location>
        <begin position="1"/>
        <end position="12"/>
    </location>
</feature>
<dbReference type="PANTHER" id="PTHR35394">
    <property type="entry name" value="DUF3176 DOMAIN-CONTAINING PROTEIN"/>
    <property type="match status" value="1"/>
</dbReference>
<keyword evidence="2" id="KW-1133">Transmembrane helix</keyword>
<dbReference type="Pfam" id="PF11374">
    <property type="entry name" value="DUF3176"/>
    <property type="match status" value="1"/>
</dbReference>
<feature type="transmembrane region" description="Helical" evidence="2">
    <location>
        <begin position="122"/>
        <end position="143"/>
    </location>
</feature>
<gene>
    <name evidence="3" type="ORF">K505DRAFT_279589</name>
</gene>
<feature type="transmembrane region" description="Helical" evidence="2">
    <location>
        <begin position="191"/>
        <end position="210"/>
    </location>
</feature>
<dbReference type="PANTHER" id="PTHR35394:SF5">
    <property type="entry name" value="DUF3176 DOMAIN-CONTAINING PROTEIN"/>
    <property type="match status" value="1"/>
</dbReference>
<keyword evidence="2" id="KW-0472">Membrane</keyword>
<accession>A0A6A6X6Y2</accession>